<organism evidence="1 2">
    <name type="scientific">Acorus gramineus</name>
    <name type="common">Dwarf sweet flag</name>
    <dbReference type="NCBI Taxonomy" id="55184"/>
    <lineage>
        <taxon>Eukaryota</taxon>
        <taxon>Viridiplantae</taxon>
        <taxon>Streptophyta</taxon>
        <taxon>Embryophyta</taxon>
        <taxon>Tracheophyta</taxon>
        <taxon>Spermatophyta</taxon>
        <taxon>Magnoliopsida</taxon>
        <taxon>Liliopsida</taxon>
        <taxon>Acoraceae</taxon>
        <taxon>Acorus</taxon>
    </lineage>
</organism>
<sequence length="163" mass="18756">MLVEAKQALYLASEVSSAMEGKVRFKIPAFGNWDLGDDLPITQYFDSETQAGLTRGNFFFTNVVHQDYKDDDLKKQPSWVVISPHKVKKGVEKREVHVHGLREQKKKQRRVCDVTPAQTKGRRRAPKAVDEDLYKIPPELLSRKPRKRVMDFWISCLGLNCLA</sequence>
<dbReference type="EMBL" id="JAUJYN010000005">
    <property type="protein sequence ID" value="KAK1271654.1"/>
    <property type="molecule type" value="Genomic_DNA"/>
</dbReference>
<comment type="caution">
    <text evidence="1">The sequence shown here is derived from an EMBL/GenBank/DDBJ whole genome shotgun (WGS) entry which is preliminary data.</text>
</comment>
<dbReference type="PANTHER" id="PTHR33699">
    <property type="entry name" value="EXPRESSED PROTEIN"/>
    <property type="match status" value="1"/>
</dbReference>
<dbReference type="PANTHER" id="PTHR33699:SF3">
    <property type="entry name" value="OS06G0347300 PROTEIN"/>
    <property type="match status" value="1"/>
</dbReference>
<evidence type="ECO:0000313" key="2">
    <source>
        <dbReference type="Proteomes" id="UP001179952"/>
    </source>
</evidence>
<evidence type="ECO:0000313" key="1">
    <source>
        <dbReference type="EMBL" id="KAK1271654.1"/>
    </source>
</evidence>
<keyword evidence="2" id="KW-1185">Reference proteome</keyword>
<protein>
    <submittedName>
        <fullName evidence="1">Uncharacterized protein</fullName>
    </submittedName>
</protein>
<name>A0AAV9B6E3_ACOGR</name>
<gene>
    <name evidence="1" type="ORF">QJS04_geneDACA004399</name>
</gene>
<dbReference type="AlphaFoldDB" id="A0AAV9B6E3"/>
<proteinExistence type="predicted"/>
<reference evidence="1" key="1">
    <citation type="journal article" date="2023" name="Nat. Commun.">
        <title>Diploid and tetraploid genomes of Acorus and the evolution of monocots.</title>
        <authorList>
            <person name="Ma L."/>
            <person name="Liu K.W."/>
            <person name="Li Z."/>
            <person name="Hsiao Y.Y."/>
            <person name="Qi Y."/>
            <person name="Fu T."/>
            <person name="Tang G.D."/>
            <person name="Zhang D."/>
            <person name="Sun W.H."/>
            <person name="Liu D.K."/>
            <person name="Li Y."/>
            <person name="Chen G.Z."/>
            <person name="Liu X.D."/>
            <person name="Liao X.Y."/>
            <person name="Jiang Y.T."/>
            <person name="Yu X."/>
            <person name="Hao Y."/>
            <person name="Huang J."/>
            <person name="Zhao X.W."/>
            <person name="Ke S."/>
            <person name="Chen Y.Y."/>
            <person name="Wu W.L."/>
            <person name="Hsu J.L."/>
            <person name="Lin Y.F."/>
            <person name="Huang M.D."/>
            <person name="Li C.Y."/>
            <person name="Huang L."/>
            <person name="Wang Z.W."/>
            <person name="Zhao X."/>
            <person name="Zhong W.Y."/>
            <person name="Peng D.H."/>
            <person name="Ahmad S."/>
            <person name="Lan S."/>
            <person name="Zhang J.S."/>
            <person name="Tsai W.C."/>
            <person name="Van de Peer Y."/>
            <person name="Liu Z.J."/>
        </authorList>
    </citation>
    <scope>NUCLEOTIDE SEQUENCE</scope>
    <source>
        <strain evidence="1">SCP</strain>
    </source>
</reference>
<reference evidence="1" key="2">
    <citation type="submission" date="2023-06" db="EMBL/GenBank/DDBJ databases">
        <authorList>
            <person name="Ma L."/>
            <person name="Liu K.-W."/>
            <person name="Li Z."/>
            <person name="Hsiao Y.-Y."/>
            <person name="Qi Y."/>
            <person name="Fu T."/>
            <person name="Tang G."/>
            <person name="Zhang D."/>
            <person name="Sun W.-H."/>
            <person name="Liu D.-K."/>
            <person name="Li Y."/>
            <person name="Chen G.-Z."/>
            <person name="Liu X.-D."/>
            <person name="Liao X.-Y."/>
            <person name="Jiang Y.-T."/>
            <person name="Yu X."/>
            <person name="Hao Y."/>
            <person name="Huang J."/>
            <person name="Zhao X.-W."/>
            <person name="Ke S."/>
            <person name="Chen Y.-Y."/>
            <person name="Wu W.-L."/>
            <person name="Hsu J.-L."/>
            <person name="Lin Y.-F."/>
            <person name="Huang M.-D."/>
            <person name="Li C.-Y."/>
            <person name="Huang L."/>
            <person name="Wang Z.-W."/>
            <person name="Zhao X."/>
            <person name="Zhong W.-Y."/>
            <person name="Peng D.-H."/>
            <person name="Ahmad S."/>
            <person name="Lan S."/>
            <person name="Zhang J.-S."/>
            <person name="Tsai W.-C."/>
            <person name="Van De Peer Y."/>
            <person name="Liu Z.-J."/>
        </authorList>
    </citation>
    <scope>NUCLEOTIDE SEQUENCE</scope>
    <source>
        <strain evidence="1">SCP</strain>
        <tissue evidence="1">Leaves</tissue>
    </source>
</reference>
<dbReference type="Proteomes" id="UP001179952">
    <property type="component" value="Unassembled WGS sequence"/>
</dbReference>
<accession>A0AAV9B6E3</accession>